<feature type="chain" id="PRO_5047100169" description="Rhamnogalacturonan I lyase beta-sheet domain-containing protein" evidence="1">
    <location>
        <begin position="20"/>
        <end position="87"/>
    </location>
</feature>
<accession>A0ABU0L1V8</accession>
<evidence type="ECO:0000313" key="4">
    <source>
        <dbReference type="Proteomes" id="UP001242811"/>
    </source>
</evidence>
<gene>
    <name evidence="3" type="ORF">QOZ95_003855</name>
</gene>
<evidence type="ECO:0000259" key="2">
    <source>
        <dbReference type="Pfam" id="PF18370"/>
    </source>
</evidence>
<dbReference type="Gene3D" id="2.60.40.10">
    <property type="entry name" value="Immunoglobulins"/>
    <property type="match status" value="1"/>
</dbReference>
<dbReference type="Pfam" id="PF18370">
    <property type="entry name" value="RGI_lyase"/>
    <property type="match status" value="1"/>
</dbReference>
<dbReference type="InterPro" id="IPR013783">
    <property type="entry name" value="Ig-like_fold"/>
</dbReference>
<name>A0ABU0L1V8_9BACL</name>
<feature type="signal peptide" evidence="1">
    <location>
        <begin position="1"/>
        <end position="19"/>
    </location>
</feature>
<proteinExistence type="predicted"/>
<comment type="caution">
    <text evidence="3">The sequence shown here is derived from an EMBL/GenBank/DDBJ whole genome shotgun (WGS) entry which is preliminary data.</text>
</comment>
<protein>
    <recommendedName>
        <fullName evidence="2">Rhamnogalacturonan I lyase beta-sheet domain-containing protein</fullName>
    </recommendedName>
</protein>
<evidence type="ECO:0000313" key="3">
    <source>
        <dbReference type="EMBL" id="MDQ0495673.1"/>
    </source>
</evidence>
<keyword evidence="1" id="KW-0732">Signal</keyword>
<organism evidence="3 4">
    <name type="scientific">Paenibacillus brasilensis</name>
    <dbReference type="NCBI Taxonomy" id="128574"/>
    <lineage>
        <taxon>Bacteria</taxon>
        <taxon>Bacillati</taxon>
        <taxon>Bacillota</taxon>
        <taxon>Bacilli</taxon>
        <taxon>Bacillales</taxon>
        <taxon>Paenibacillaceae</taxon>
        <taxon>Paenibacillus</taxon>
    </lineage>
</organism>
<keyword evidence="4" id="KW-1185">Reference proteome</keyword>
<sequence length="87" mass="8949">MTAALATMLVMTGTIGGVAAEDLSEPTTLQAESAIAVEQNRSGSIQLENLDRGLVAAVTQEGVFLSWRLLAQEVSGYGPTGLTGAKL</sequence>
<dbReference type="InterPro" id="IPR041624">
    <property type="entry name" value="RGI_lyase"/>
</dbReference>
<dbReference type="Proteomes" id="UP001242811">
    <property type="component" value="Unassembled WGS sequence"/>
</dbReference>
<reference evidence="3 4" key="1">
    <citation type="submission" date="2023-07" db="EMBL/GenBank/DDBJ databases">
        <title>Genomic Encyclopedia of Type Strains, Phase IV (KMG-IV): sequencing the most valuable type-strain genomes for metagenomic binning, comparative biology and taxonomic classification.</title>
        <authorList>
            <person name="Goeker M."/>
        </authorList>
    </citation>
    <scope>NUCLEOTIDE SEQUENCE [LARGE SCALE GENOMIC DNA]</scope>
    <source>
        <strain evidence="3 4">DSM 14914</strain>
    </source>
</reference>
<dbReference type="EMBL" id="JAUSWA010000025">
    <property type="protein sequence ID" value="MDQ0495673.1"/>
    <property type="molecule type" value="Genomic_DNA"/>
</dbReference>
<feature type="domain" description="Rhamnogalacturonan I lyase beta-sheet" evidence="2">
    <location>
        <begin position="46"/>
        <end position="75"/>
    </location>
</feature>
<evidence type="ECO:0000256" key="1">
    <source>
        <dbReference type="SAM" id="SignalP"/>
    </source>
</evidence>